<evidence type="ECO:0000256" key="1">
    <source>
        <dbReference type="ARBA" id="ARBA00004613"/>
    </source>
</evidence>
<evidence type="ECO:0000256" key="3">
    <source>
        <dbReference type="ARBA" id="ARBA00022525"/>
    </source>
</evidence>
<evidence type="ECO:0000256" key="6">
    <source>
        <dbReference type="SAM" id="Phobius"/>
    </source>
</evidence>
<keyword evidence="3" id="KW-0964">Secreted</keyword>
<keyword evidence="6" id="KW-0472">Membrane</keyword>
<keyword evidence="4" id="KW-0732">Signal</keyword>
<evidence type="ECO:0000256" key="5">
    <source>
        <dbReference type="ARBA" id="ARBA00023180"/>
    </source>
</evidence>
<protein>
    <submittedName>
        <fullName evidence="7">Gamma-interferon-inducible lysosomal thiol reductase</fullName>
    </submittedName>
</protein>
<keyword evidence="5" id="KW-0325">Glycoprotein</keyword>
<accession>A0A1W7RAG1</accession>
<name>A0A1W7RAG1_9SCOR</name>
<dbReference type="PANTHER" id="PTHR13234">
    <property type="entry name" value="GAMMA-INTERFERON INDUCIBLE LYSOSOMAL THIOL REDUCTASE GILT"/>
    <property type="match status" value="1"/>
</dbReference>
<dbReference type="Pfam" id="PF03227">
    <property type="entry name" value="GILT"/>
    <property type="match status" value="1"/>
</dbReference>
<dbReference type="AlphaFoldDB" id="A0A1W7RAG1"/>
<dbReference type="GO" id="GO:0016671">
    <property type="term" value="F:oxidoreductase activity, acting on a sulfur group of donors, disulfide as acceptor"/>
    <property type="evidence" value="ECO:0007669"/>
    <property type="project" value="InterPro"/>
</dbReference>
<proteinExistence type="inferred from homology"/>
<comment type="similarity">
    <text evidence="2">Belongs to the GILT family.</text>
</comment>
<dbReference type="EMBL" id="GFAH01000249">
    <property type="protein sequence ID" value="JAV48140.1"/>
    <property type="molecule type" value="Transcribed_RNA"/>
</dbReference>
<dbReference type="InterPro" id="IPR004911">
    <property type="entry name" value="Interferon-induced_GILT"/>
</dbReference>
<evidence type="ECO:0000313" key="7">
    <source>
        <dbReference type="EMBL" id="JAV48140.1"/>
    </source>
</evidence>
<keyword evidence="6" id="KW-0812">Transmembrane</keyword>
<organism evidence="7">
    <name type="scientific">Hadrurus spadix</name>
    <dbReference type="NCBI Taxonomy" id="141984"/>
    <lineage>
        <taxon>Eukaryota</taxon>
        <taxon>Metazoa</taxon>
        <taxon>Ecdysozoa</taxon>
        <taxon>Arthropoda</taxon>
        <taxon>Chelicerata</taxon>
        <taxon>Arachnida</taxon>
        <taxon>Scorpiones</taxon>
        <taxon>Iurida</taxon>
        <taxon>Iuroidea</taxon>
        <taxon>Hadrurus</taxon>
    </lineage>
</organism>
<dbReference type="GO" id="GO:0005576">
    <property type="term" value="C:extracellular region"/>
    <property type="evidence" value="ECO:0007669"/>
    <property type="project" value="UniProtKB-SubCell"/>
</dbReference>
<evidence type="ECO:0000256" key="4">
    <source>
        <dbReference type="ARBA" id="ARBA00022729"/>
    </source>
</evidence>
<comment type="subcellular location">
    <subcellularLocation>
        <location evidence="1">Secreted</location>
    </subcellularLocation>
</comment>
<dbReference type="PANTHER" id="PTHR13234:SF8">
    <property type="entry name" value="GAMMA-INTERFERON-INDUCIBLE LYSOSOMAL THIOL REDUCTASE"/>
    <property type="match status" value="1"/>
</dbReference>
<reference evidence="7" key="1">
    <citation type="submission" date="2016-11" db="EMBL/GenBank/DDBJ databases">
        <title>Venom-gland transcriptomics and venom proteomics of the black-back scorpion (Hadrurus spadix) reveal detectability challenges and an unexplored realm of animal toxin diversity.</title>
        <authorList>
            <person name="Rokyta D.R."/>
            <person name="Ward M.J."/>
        </authorList>
    </citation>
    <scope>NUCLEOTIDE SEQUENCE</scope>
    <source>
        <tissue evidence="7">Venom gland</tissue>
    </source>
</reference>
<dbReference type="Gene3D" id="3.40.30.10">
    <property type="entry name" value="Glutaredoxin"/>
    <property type="match status" value="1"/>
</dbReference>
<sequence length="228" mass="25823">MFGKLQVTSRTMLGLGCISALLTVYWISGLIGVDLLQSKVQPSAPPVKLAIYYECLCPDSKRFIRNQLWRTYQAIPDLMKIELVPYGKAHETQLSNGTYAFSCQHGPNECYGNLVQTCAINLLNDTSKSLPFVNCMESYSDSHNRGETCAKRQDLNYNEILQCIGSKQGNIWQHEMAQKTENLNPRLHFVPWITVNGKYTQTYQRKALSDLLELVCNVYEGLKPEACL</sequence>
<feature type="transmembrane region" description="Helical" evidence="6">
    <location>
        <begin position="12"/>
        <end position="33"/>
    </location>
</feature>
<keyword evidence="6" id="KW-1133">Transmembrane helix</keyword>
<evidence type="ECO:0000256" key="2">
    <source>
        <dbReference type="ARBA" id="ARBA00005679"/>
    </source>
</evidence>